<dbReference type="Pfam" id="PF00249">
    <property type="entry name" value="Myb_DNA-binding"/>
    <property type="match status" value="2"/>
</dbReference>
<feature type="domain" description="HTH myb-type" evidence="9">
    <location>
        <begin position="84"/>
        <end position="135"/>
    </location>
</feature>
<dbReference type="CDD" id="cd00167">
    <property type="entry name" value="SANT"/>
    <property type="match status" value="2"/>
</dbReference>
<dbReference type="GO" id="GO:0005634">
    <property type="term" value="C:nucleus"/>
    <property type="evidence" value="ECO:0007669"/>
    <property type="project" value="UniProtKB-SubCell"/>
</dbReference>
<feature type="domain" description="Myb-like" evidence="8">
    <location>
        <begin position="27"/>
        <end position="79"/>
    </location>
</feature>
<feature type="region of interest" description="Disordered" evidence="7">
    <location>
        <begin position="140"/>
        <end position="161"/>
    </location>
</feature>
<keyword evidence="11" id="KW-1185">Reference proteome</keyword>
<keyword evidence="5" id="KW-0804">Transcription</keyword>
<evidence type="ECO:0000256" key="2">
    <source>
        <dbReference type="ARBA" id="ARBA00022737"/>
    </source>
</evidence>
<evidence type="ECO:0000256" key="6">
    <source>
        <dbReference type="ARBA" id="ARBA00023242"/>
    </source>
</evidence>
<proteinExistence type="predicted"/>
<reference evidence="10 11" key="1">
    <citation type="submission" date="2024-01" db="EMBL/GenBank/DDBJ databases">
        <title>Genome assemblies of Stephania.</title>
        <authorList>
            <person name="Yang L."/>
        </authorList>
    </citation>
    <scope>NUCLEOTIDE SEQUENCE [LARGE SCALE GENOMIC DNA]</scope>
    <source>
        <strain evidence="10">QJT</strain>
        <tissue evidence="10">Leaf</tissue>
    </source>
</reference>
<dbReference type="Gene3D" id="1.10.10.60">
    <property type="entry name" value="Homeodomain-like"/>
    <property type="match status" value="2"/>
</dbReference>
<accession>A0AAP0K4J6</accession>
<dbReference type="PANTHER" id="PTHR47996:SF3">
    <property type="entry name" value="TRANSCRIPTION FACTOR DUO1"/>
    <property type="match status" value="1"/>
</dbReference>
<evidence type="ECO:0000256" key="7">
    <source>
        <dbReference type="SAM" id="MobiDB-lite"/>
    </source>
</evidence>
<evidence type="ECO:0000256" key="3">
    <source>
        <dbReference type="ARBA" id="ARBA00023015"/>
    </source>
</evidence>
<dbReference type="InterPro" id="IPR017930">
    <property type="entry name" value="Myb_dom"/>
</dbReference>
<gene>
    <name evidence="10" type="ORF">Sjap_004458</name>
</gene>
<keyword evidence="3" id="KW-0805">Transcription regulation</keyword>
<feature type="domain" description="Myb-like" evidence="8">
    <location>
        <begin position="88"/>
        <end position="131"/>
    </location>
</feature>
<dbReference type="FunFam" id="1.10.10.60:FF:000060">
    <property type="entry name" value="MYB transcription factor"/>
    <property type="match status" value="1"/>
</dbReference>
<feature type="domain" description="HTH myb-type" evidence="9">
    <location>
        <begin position="29"/>
        <end position="83"/>
    </location>
</feature>
<sequence>MLDIGKEVISGREMIVMESGKSRDGEVVTVRKGPWMAEEDEILMDYVKKYGPRDWSSIRSKGLLPRTGKSCRLRWVNKLKPDLKTGCKFSPEEERVVIDLQARFGNKWARIATYLTGRTDNDVKNFWSTRQKRLARILQTPTQGKSHKSNGKTPISQNQVPALEGDNRGGAIFKRDSCHHTFSGGNEEIKMIHLPNLVSSNLHDHKPNKAQLEFTPTDKNKQCIAPSSPPQPLSSLHSFLQLPQTATDLPILPEMQDLVVPELGDSNLLDMFGSQDVGDAVELPFFVMGEPGRHCPNGDSGGLGTTNDFFDDFPMEALDYSESLPSPSEW</sequence>
<evidence type="ECO:0000256" key="4">
    <source>
        <dbReference type="ARBA" id="ARBA00023125"/>
    </source>
</evidence>
<dbReference type="InterPro" id="IPR009057">
    <property type="entry name" value="Homeodomain-like_sf"/>
</dbReference>
<comment type="caution">
    <text evidence="10">The sequence shown here is derived from an EMBL/GenBank/DDBJ whole genome shotgun (WGS) entry which is preliminary data.</text>
</comment>
<keyword evidence="2" id="KW-0677">Repeat</keyword>
<organism evidence="10 11">
    <name type="scientific">Stephania japonica</name>
    <dbReference type="NCBI Taxonomy" id="461633"/>
    <lineage>
        <taxon>Eukaryota</taxon>
        <taxon>Viridiplantae</taxon>
        <taxon>Streptophyta</taxon>
        <taxon>Embryophyta</taxon>
        <taxon>Tracheophyta</taxon>
        <taxon>Spermatophyta</taxon>
        <taxon>Magnoliopsida</taxon>
        <taxon>Ranunculales</taxon>
        <taxon>Menispermaceae</taxon>
        <taxon>Menispermoideae</taxon>
        <taxon>Cissampelideae</taxon>
        <taxon>Stephania</taxon>
    </lineage>
</organism>
<evidence type="ECO:0000313" key="11">
    <source>
        <dbReference type="Proteomes" id="UP001417504"/>
    </source>
</evidence>
<dbReference type="EMBL" id="JBBNAE010000002">
    <property type="protein sequence ID" value="KAK9144555.1"/>
    <property type="molecule type" value="Genomic_DNA"/>
</dbReference>
<evidence type="ECO:0000259" key="8">
    <source>
        <dbReference type="PROSITE" id="PS50090"/>
    </source>
</evidence>
<dbReference type="SUPFAM" id="SSF46689">
    <property type="entry name" value="Homeodomain-like"/>
    <property type="match status" value="1"/>
</dbReference>
<dbReference type="InterPro" id="IPR053106">
    <property type="entry name" value="Plant_Male-Germline_Reg_TFs"/>
</dbReference>
<evidence type="ECO:0000256" key="1">
    <source>
        <dbReference type="ARBA" id="ARBA00004123"/>
    </source>
</evidence>
<dbReference type="AlphaFoldDB" id="A0AAP0K4J6"/>
<name>A0AAP0K4J6_9MAGN</name>
<dbReference type="PROSITE" id="PS50090">
    <property type="entry name" value="MYB_LIKE"/>
    <property type="match status" value="2"/>
</dbReference>
<keyword evidence="6" id="KW-0539">Nucleus</keyword>
<dbReference type="Proteomes" id="UP001417504">
    <property type="component" value="Unassembled WGS sequence"/>
</dbReference>
<dbReference type="SMART" id="SM00717">
    <property type="entry name" value="SANT"/>
    <property type="match status" value="2"/>
</dbReference>
<dbReference type="GO" id="GO:0003677">
    <property type="term" value="F:DNA binding"/>
    <property type="evidence" value="ECO:0007669"/>
    <property type="project" value="UniProtKB-KW"/>
</dbReference>
<evidence type="ECO:0000313" key="10">
    <source>
        <dbReference type="EMBL" id="KAK9144555.1"/>
    </source>
</evidence>
<dbReference type="PROSITE" id="PS51294">
    <property type="entry name" value="HTH_MYB"/>
    <property type="match status" value="2"/>
</dbReference>
<evidence type="ECO:0000259" key="9">
    <source>
        <dbReference type="PROSITE" id="PS51294"/>
    </source>
</evidence>
<dbReference type="FunFam" id="1.10.10.60:FF:000351">
    <property type="entry name" value="Transcription factor GAMYB"/>
    <property type="match status" value="1"/>
</dbReference>
<dbReference type="InterPro" id="IPR001005">
    <property type="entry name" value="SANT/Myb"/>
</dbReference>
<protein>
    <submittedName>
        <fullName evidence="10">Uncharacterized protein</fullName>
    </submittedName>
</protein>
<dbReference type="PANTHER" id="PTHR47996">
    <property type="entry name" value="TRANSCRIPTION FACTOR DUO1"/>
    <property type="match status" value="1"/>
</dbReference>
<keyword evidence="4" id="KW-0238">DNA-binding</keyword>
<comment type="subcellular location">
    <subcellularLocation>
        <location evidence="1">Nucleus</location>
    </subcellularLocation>
</comment>
<evidence type="ECO:0000256" key="5">
    <source>
        <dbReference type="ARBA" id="ARBA00023163"/>
    </source>
</evidence>
<feature type="compositionally biased region" description="Polar residues" evidence="7">
    <location>
        <begin position="151"/>
        <end position="160"/>
    </location>
</feature>